<feature type="compositionally biased region" description="Basic and acidic residues" evidence="4">
    <location>
        <begin position="138"/>
        <end position="161"/>
    </location>
</feature>
<dbReference type="GO" id="GO:0016787">
    <property type="term" value="F:hydrolase activity"/>
    <property type="evidence" value="ECO:0007669"/>
    <property type="project" value="UniProtKB-KW"/>
</dbReference>
<dbReference type="GO" id="GO:0005524">
    <property type="term" value="F:ATP binding"/>
    <property type="evidence" value="ECO:0007669"/>
    <property type="project" value="UniProtKB-KW"/>
</dbReference>
<keyword evidence="3" id="KW-0067">ATP-binding</keyword>
<evidence type="ECO:0000256" key="1">
    <source>
        <dbReference type="ARBA" id="ARBA00022801"/>
    </source>
</evidence>
<dbReference type="Gene3D" id="3.40.50.300">
    <property type="entry name" value="P-loop containing nucleotide triphosphate hydrolases"/>
    <property type="match status" value="1"/>
</dbReference>
<keyword evidence="1 3" id="KW-0378">Hydrolase</keyword>
<evidence type="ECO:0000256" key="3">
    <source>
        <dbReference type="RuleBase" id="RU000492"/>
    </source>
</evidence>
<feature type="region of interest" description="Disordered" evidence="4">
    <location>
        <begin position="138"/>
        <end position="248"/>
    </location>
</feature>
<sequence length="529" mass="59105">MEFLPDHNQDSGFSSAFNDADSRRGQNFSRNGRGGSFSGDRMDDNRYSSYHETNNELSGFSSERSNEFSSGYGSRGGKNRGSSSNGKRGGSFGAGVNLNDGDNFGTKDYTSSFSGSRGNNYDNSGDFGDASYDHGFGRSENRNRGLRGRNFDHGFSSDRMGDSFTTRNNYNSDRDESDRKFGSQRGGFSNRRGGHHGFGSSSNNDDFGGFGSRINTGKTSFSARNNGFSNEGRTGFNRSNFNDNWGDRESNDRGNRHLLDFNCYADFVSAKPGRFSSHIPEDRSIEEMYNEDAENAKYEVDISDLDQEVTITGVPEFQKLLKLEDWNNAGFGDLLLRNIIKKSHFPKPRRIQAAVIPLIQNGWDIVGQAETGSGKTAAFVLPIINYIMSKGEPNDSKCAPIALILAPTRELVGQLYNQTRKFADGTGVTVAKAYGQYDWLKNLMELERGCNMLFATMGRLKDFVEKKKVKLHNISFFVLDEADRMLNQDSFQNDIMNLVHSSGFPSVSLCEEFIEKIYLKLYKYTLKNC</sequence>
<organism evidence="8">
    <name type="scientific">Onchocerca flexuosa</name>
    <dbReference type="NCBI Taxonomy" id="387005"/>
    <lineage>
        <taxon>Eukaryota</taxon>
        <taxon>Metazoa</taxon>
        <taxon>Ecdysozoa</taxon>
        <taxon>Nematoda</taxon>
        <taxon>Chromadorea</taxon>
        <taxon>Rhabditida</taxon>
        <taxon>Spirurina</taxon>
        <taxon>Spiruromorpha</taxon>
        <taxon>Filarioidea</taxon>
        <taxon>Onchocercidae</taxon>
        <taxon>Onchocerca</taxon>
    </lineage>
</organism>
<keyword evidence="7" id="KW-1185">Reference proteome</keyword>
<dbReference type="PROSITE" id="PS00039">
    <property type="entry name" value="DEAD_ATP_HELICASE"/>
    <property type="match status" value="1"/>
</dbReference>
<dbReference type="AlphaFoldDB" id="A0A183I446"/>
<dbReference type="InterPro" id="IPR014001">
    <property type="entry name" value="Helicase_ATP-bd"/>
</dbReference>
<feature type="compositionally biased region" description="Basic and acidic residues" evidence="4">
    <location>
        <begin position="172"/>
        <end position="181"/>
    </location>
</feature>
<dbReference type="PANTHER" id="PTHR47958">
    <property type="entry name" value="ATP-DEPENDENT RNA HELICASE DBP3"/>
    <property type="match status" value="1"/>
</dbReference>
<dbReference type="SUPFAM" id="SSF52540">
    <property type="entry name" value="P-loop containing nucleoside triphosphate hydrolases"/>
    <property type="match status" value="1"/>
</dbReference>
<gene>
    <name evidence="6" type="ORF">OFLC_LOCUS14508</name>
</gene>
<keyword evidence="3" id="KW-0547">Nucleotide-binding</keyword>
<evidence type="ECO:0000313" key="6">
    <source>
        <dbReference type="EMBL" id="VDP17366.1"/>
    </source>
</evidence>
<dbReference type="InterPro" id="IPR027417">
    <property type="entry name" value="P-loop_NTPase"/>
</dbReference>
<dbReference type="PROSITE" id="PS51192">
    <property type="entry name" value="HELICASE_ATP_BIND_1"/>
    <property type="match status" value="1"/>
</dbReference>
<evidence type="ECO:0000259" key="5">
    <source>
        <dbReference type="PROSITE" id="PS51192"/>
    </source>
</evidence>
<dbReference type="InterPro" id="IPR011545">
    <property type="entry name" value="DEAD/DEAH_box_helicase_dom"/>
</dbReference>
<feature type="region of interest" description="Disordered" evidence="4">
    <location>
        <begin position="1"/>
        <end position="103"/>
    </location>
</feature>
<proteinExistence type="inferred from homology"/>
<feature type="domain" description="Helicase ATP-binding" evidence="5">
    <location>
        <begin position="356"/>
        <end position="523"/>
    </location>
</feature>
<accession>A0A183I446</accession>
<dbReference type="Proteomes" id="UP000267606">
    <property type="component" value="Unassembled WGS sequence"/>
</dbReference>
<dbReference type="GO" id="GO:0004386">
    <property type="term" value="F:helicase activity"/>
    <property type="evidence" value="ECO:0007669"/>
    <property type="project" value="UniProtKB-KW"/>
</dbReference>
<dbReference type="EMBL" id="UZAJ01040912">
    <property type="protein sequence ID" value="VDP17366.1"/>
    <property type="molecule type" value="Genomic_DNA"/>
</dbReference>
<evidence type="ECO:0000313" key="8">
    <source>
        <dbReference type="WBParaSite" id="OFLC_0001451601-mRNA-1"/>
    </source>
</evidence>
<dbReference type="GO" id="GO:0003676">
    <property type="term" value="F:nucleic acid binding"/>
    <property type="evidence" value="ECO:0007669"/>
    <property type="project" value="InterPro"/>
</dbReference>
<reference evidence="8" key="1">
    <citation type="submission" date="2016-06" db="UniProtKB">
        <authorList>
            <consortium name="WormBaseParasite"/>
        </authorList>
    </citation>
    <scope>IDENTIFICATION</scope>
</reference>
<evidence type="ECO:0000256" key="4">
    <source>
        <dbReference type="SAM" id="MobiDB-lite"/>
    </source>
</evidence>
<dbReference type="WBParaSite" id="OFLC_0001451601-mRNA-1">
    <property type="protein sequence ID" value="OFLC_0001451601-mRNA-1"/>
    <property type="gene ID" value="OFLC_0001451601"/>
</dbReference>
<evidence type="ECO:0000313" key="7">
    <source>
        <dbReference type="Proteomes" id="UP000267606"/>
    </source>
</evidence>
<evidence type="ECO:0000256" key="2">
    <source>
        <dbReference type="ARBA" id="ARBA00022806"/>
    </source>
</evidence>
<protein>
    <submittedName>
        <fullName evidence="8">Helicase ATP-binding domain-containing protein</fullName>
    </submittedName>
</protein>
<comment type="similarity">
    <text evidence="3">Belongs to the DEAD box helicase family.</text>
</comment>
<reference evidence="6 7" key="2">
    <citation type="submission" date="2018-11" db="EMBL/GenBank/DDBJ databases">
        <authorList>
            <consortium name="Pathogen Informatics"/>
        </authorList>
    </citation>
    <scope>NUCLEOTIDE SEQUENCE [LARGE SCALE GENOMIC DNA]</scope>
</reference>
<dbReference type="Pfam" id="PF00270">
    <property type="entry name" value="DEAD"/>
    <property type="match status" value="1"/>
</dbReference>
<name>A0A183I446_9BILA</name>
<dbReference type="InterPro" id="IPR000629">
    <property type="entry name" value="RNA-helicase_DEAD-box_CS"/>
</dbReference>
<feature type="compositionally biased region" description="Polar residues" evidence="4">
    <location>
        <begin position="213"/>
        <end position="243"/>
    </location>
</feature>
<feature type="compositionally biased region" description="Polar residues" evidence="4">
    <location>
        <begin position="47"/>
        <end position="63"/>
    </location>
</feature>
<dbReference type="SMART" id="SM00487">
    <property type="entry name" value="DEXDc"/>
    <property type="match status" value="1"/>
</dbReference>
<dbReference type="STRING" id="387005.A0A183I446"/>
<keyword evidence="2 3" id="KW-0347">Helicase</keyword>